<keyword evidence="3" id="KW-0378">Hydrolase</keyword>
<dbReference type="Pfam" id="PF02517">
    <property type="entry name" value="Rce1-like"/>
    <property type="match status" value="1"/>
</dbReference>
<protein>
    <submittedName>
        <fullName evidence="3">CPBP family intramembrane metalloprotease</fullName>
    </submittedName>
</protein>
<comment type="caution">
    <text evidence="3">The sequence shown here is derived from an EMBL/GenBank/DDBJ whole genome shotgun (WGS) entry which is preliminary data.</text>
</comment>
<feature type="transmembrane region" description="Helical" evidence="1">
    <location>
        <begin position="249"/>
        <end position="268"/>
    </location>
</feature>
<reference evidence="3 4" key="1">
    <citation type="journal article" date="2014" name="Genome Announc.">
        <title>Draft genome sequences of eight enterohepatic helicobacter species isolated from both laboratory and wild rodents.</title>
        <authorList>
            <person name="Sheh A."/>
            <person name="Shen Z."/>
            <person name="Fox J.G."/>
        </authorList>
    </citation>
    <scope>NUCLEOTIDE SEQUENCE [LARGE SCALE GENOMIC DNA]</scope>
    <source>
        <strain evidence="3 4">ATCC 700114</strain>
    </source>
</reference>
<proteinExistence type="predicted"/>
<feature type="transmembrane region" description="Helical" evidence="1">
    <location>
        <begin position="168"/>
        <end position="188"/>
    </location>
</feature>
<accession>A0A4U8S5S3</accession>
<dbReference type="Proteomes" id="UP000029878">
    <property type="component" value="Unassembled WGS sequence"/>
</dbReference>
<evidence type="ECO:0000256" key="1">
    <source>
        <dbReference type="SAM" id="Phobius"/>
    </source>
</evidence>
<keyword evidence="1" id="KW-0472">Membrane</keyword>
<dbReference type="GO" id="GO:0008237">
    <property type="term" value="F:metallopeptidase activity"/>
    <property type="evidence" value="ECO:0007669"/>
    <property type="project" value="UniProtKB-KW"/>
</dbReference>
<dbReference type="GO" id="GO:0006508">
    <property type="term" value="P:proteolysis"/>
    <property type="evidence" value="ECO:0007669"/>
    <property type="project" value="UniProtKB-KW"/>
</dbReference>
<feature type="transmembrane region" description="Helical" evidence="1">
    <location>
        <begin position="104"/>
        <end position="124"/>
    </location>
</feature>
<dbReference type="RefSeq" id="WP_034345743.1">
    <property type="nucleotide sequence ID" value="NZ_FZNG01000003.1"/>
</dbReference>
<evidence type="ECO:0000259" key="2">
    <source>
        <dbReference type="Pfam" id="PF02517"/>
    </source>
</evidence>
<keyword evidence="1" id="KW-0812">Transmembrane</keyword>
<keyword evidence="3" id="KW-0482">Metalloprotease</keyword>
<feature type="transmembrane region" description="Helical" evidence="1">
    <location>
        <begin position="136"/>
        <end position="156"/>
    </location>
</feature>
<feature type="domain" description="CAAX prenyl protease 2/Lysostaphin resistance protein A-like" evidence="2">
    <location>
        <begin position="167"/>
        <end position="257"/>
    </location>
</feature>
<dbReference type="OrthoDB" id="5322702at2"/>
<dbReference type="GO" id="GO:0004175">
    <property type="term" value="F:endopeptidase activity"/>
    <property type="evidence" value="ECO:0007669"/>
    <property type="project" value="UniProtKB-ARBA"/>
</dbReference>
<keyword evidence="3" id="KW-0645">Protease</keyword>
<organism evidence="3 4">
    <name type="scientific">Helicobacter trogontum</name>
    <dbReference type="NCBI Taxonomy" id="50960"/>
    <lineage>
        <taxon>Bacteria</taxon>
        <taxon>Pseudomonadati</taxon>
        <taxon>Campylobacterota</taxon>
        <taxon>Epsilonproteobacteria</taxon>
        <taxon>Campylobacterales</taxon>
        <taxon>Helicobacteraceae</taxon>
        <taxon>Helicobacter</taxon>
    </lineage>
</organism>
<dbReference type="InterPro" id="IPR003675">
    <property type="entry name" value="Rce1/LyrA-like_dom"/>
</dbReference>
<gene>
    <name evidence="3" type="ORF">LS81_008900</name>
</gene>
<evidence type="ECO:0000313" key="4">
    <source>
        <dbReference type="Proteomes" id="UP000029878"/>
    </source>
</evidence>
<feature type="transmembrane region" description="Helical" evidence="1">
    <location>
        <begin position="30"/>
        <end position="56"/>
    </location>
</feature>
<keyword evidence="1" id="KW-1133">Transmembrane helix</keyword>
<name>A0A4U8S5S3_9HELI</name>
<feature type="transmembrane region" description="Helical" evidence="1">
    <location>
        <begin position="224"/>
        <end position="242"/>
    </location>
</feature>
<dbReference type="GO" id="GO:0080120">
    <property type="term" value="P:CAAX-box protein maturation"/>
    <property type="evidence" value="ECO:0007669"/>
    <property type="project" value="UniProtKB-ARBA"/>
</dbReference>
<sequence length="271" mass="30843">MSIPWLLLAFSLALLGYTAKFSLVVLGFSLVWLSYLGVLDSLGLGFIAIGAILAYLQIKYRNIFLEVLIVCFVIALLLHFIPGFHNPKMLDKVLVSENSAPYSMYFNLDKALIPFFLLAVLPTLFVNKSIRFNKNIFIWFSIILSPILLLLFATSLGLLKLEYHIPKWFFSFMLANIFFVSLAEEALFRGYLQQRLANKIGQISSLLIVSLIFGSLHYQGGLNLILFATLAGIIYGLAWMLSGKLWISVFIHFMTNCLHLLFFTYPMYMPH</sequence>
<feature type="transmembrane region" description="Helical" evidence="1">
    <location>
        <begin position="200"/>
        <end position="218"/>
    </location>
</feature>
<dbReference type="AlphaFoldDB" id="A0A4U8S5S3"/>
<feature type="transmembrane region" description="Helical" evidence="1">
    <location>
        <begin position="63"/>
        <end position="84"/>
    </location>
</feature>
<evidence type="ECO:0000313" key="3">
    <source>
        <dbReference type="EMBL" id="TLD81208.1"/>
    </source>
</evidence>
<dbReference type="EMBL" id="JRPL02000026">
    <property type="protein sequence ID" value="TLD81208.1"/>
    <property type="molecule type" value="Genomic_DNA"/>
</dbReference>